<keyword evidence="5" id="KW-0411">Iron-sulfur</keyword>
<keyword evidence="1" id="KW-0004">4Fe-4S</keyword>
<keyword evidence="8" id="KW-1185">Reference proteome</keyword>
<comment type="caution">
    <text evidence="7">The sequence shown here is derived from an EMBL/GenBank/DDBJ whole genome shotgun (WGS) entry which is preliminary data.</text>
</comment>
<dbReference type="Pfam" id="PF02754">
    <property type="entry name" value="CCG"/>
    <property type="match status" value="2"/>
</dbReference>
<dbReference type="GO" id="GO:0051539">
    <property type="term" value="F:4 iron, 4 sulfur cluster binding"/>
    <property type="evidence" value="ECO:0007669"/>
    <property type="project" value="UniProtKB-KW"/>
</dbReference>
<evidence type="ECO:0000256" key="2">
    <source>
        <dbReference type="ARBA" id="ARBA00022723"/>
    </source>
</evidence>
<dbReference type="RefSeq" id="WP_244619631.1">
    <property type="nucleotide sequence ID" value="NZ_BJYZ01000023.1"/>
</dbReference>
<accession>A0A512DWA7</accession>
<evidence type="ECO:0000256" key="3">
    <source>
        <dbReference type="ARBA" id="ARBA00022737"/>
    </source>
</evidence>
<evidence type="ECO:0000259" key="6">
    <source>
        <dbReference type="Pfam" id="PF02754"/>
    </source>
</evidence>
<dbReference type="InterPro" id="IPR004017">
    <property type="entry name" value="Cys_rich_dom"/>
</dbReference>
<sequence>MSETCTISEGSLKAPTRHPVDWRNPDFYDEGKLDAELRRVFDLCHGCRRCFNLCDSFPRLFDMIDATESGELHDVGSDRFKPVVDACTLCDLCFMTKCPYVPPHDFDLDFPHLMLRYRAIEHRKGRTPLAIRELTKTDRNGKLAALAAPVANWASDTGNMLTRPALEAVAGVHRDAHLPRFHSKTFALRAESDGLTPNRKAPAFGRKAVLYATCFVNYNNPSIGTAARAVLAHNGVETEVVYPACCGMPQLEQGDLAAVSDRAAKVAGELAGWIDRGYDVIALVPSCALMLKFEWPLIVPKDAPHRTSVEKLAAHAFDISQYVVDIARNAGLAPGLKPLPGGVTLHLACHARAQNMGPKAAEMLRLIPGVDGKAPDVKVVERCSGHGGSWGIMTENYEVALKIGKPVATQALKQSKAFVASECPLAGAHIAQGMERLGKDAPQPPAEFETLHPIEIFARAYGLAG</sequence>
<evidence type="ECO:0000256" key="1">
    <source>
        <dbReference type="ARBA" id="ARBA00022485"/>
    </source>
</evidence>
<dbReference type="PANTHER" id="PTHR32479">
    <property type="entry name" value="GLYCOLATE OXIDASE IRON-SULFUR SUBUNIT"/>
    <property type="match status" value="1"/>
</dbReference>
<evidence type="ECO:0000313" key="8">
    <source>
        <dbReference type="Proteomes" id="UP000321523"/>
    </source>
</evidence>
<dbReference type="EMBL" id="BJYZ01000023">
    <property type="protein sequence ID" value="GEO40747.1"/>
    <property type="molecule type" value="Genomic_DNA"/>
</dbReference>
<evidence type="ECO:0000256" key="5">
    <source>
        <dbReference type="ARBA" id="ARBA00023014"/>
    </source>
</evidence>
<dbReference type="GO" id="GO:0016491">
    <property type="term" value="F:oxidoreductase activity"/>
    <property type="evidence" value="ECO:0007669"/>
    <property type="project" value="UniProtKB-ARBA"/>
</dbReference>
<name>A0A512DWA7_9PROT</name>
<protein>
    <submittedName>
        <fullName evidence="7">Ferredoxin</fullName>
    </submittedName>
</protein>
<dbReference type="Proteomes" id="UP000321523">
    <property type="component" value="Unassembled WGS sequence"/>
</dbReference>
<organism evidence="7 8">
    <name type="scientific">Skermanella aerolata</name>
    <dbReference type="NCBI Taxonomy" id="393310"/>
    <lineage>
        <taxon>Bacteria</taxon>
        <taxon>Pseudomonadati</taxon>
        <taxon>Pseudomonadota</taxon>
        <taxon>Alphaproteobacteria</taxon>
        <taxon>Rhodospirillales</taxon>
        <taxon>Azospirillaceae</taxon>
        <taxon>Skermanella</taxon>
    </lineage>
</organism>
<proteinExistence type="predicted"/>
<dbReference type="AlphaFoldDB" id="A0A512DWA7"/>
<gene>
    <name evidence="7" type="ORF">SAE02_48950</name>
</gene>
<keyword evidence="4" id="KW-0408">Iron</keyword>
<evidence type="ECO:0000256" key="4">
    <source>
        <dbReference type="ARBA" id="ARBA00023004"/>
    </source>
</evidence>
<feature type="domain" description="Cysteine-rich" evidence="6">
    <location>
        <begin position="209"/>
        <end position="292"/>
    </location>
</feature>
<dbReference type="GO" id="GO:0046872">
    <property type="term" value="F:metal ion binding"/>
    <property type="evidence" value="ECO:0007669"/>
    <property type="project" value="UniProtKB-KW"/>
</dbReference>
<keyword evidence="2" id="KW-0479">Metal-binding</keyword>
<feature type="domain" description="Cysteine-rich" evidence="6">
    <location>
        <begin position="343"/>
        <end position="425"/>
    </location>
</feature>
<dbReference type="PANTHER" id="PTHR32479:SF19">
    <property type="entry name" value="ANAEROBIC GLYCEROL-3-PHOSPHATE DEHYDROGENASE SUBUNIT C"/>
    <property type="match status" value="1"/>
</dbReference>
<keyword evidence="3" id="KW-0677">Repeat</keyword>
<evidence type="ECO:0000313" key="7">
    <source>
        <dbReference type="EMBL" id="GEO40747.1"/>
    </source>
</evidence>
<reference evidence="7 8" key="1">
    <citation type="submission" date="2019-07" db="EMBL/GenBank/DDBJ databases">
        <title>Whole genome shotgun sequence of Skermanella aerolata NBRC 106429.</title>
        <authorList>
            <person name="Hosoyama A."/>
            <person name="Uohara A."/>
            <person name="Ohji S."/>
            <person name="Ichikawa N."/>
        </authorList>
    </citation>
    <scope>NUCLEOTIDE SEQUENCE [LARGE SCALE GENOMIC DNA]</scope>
    <source>
        <strain evidence="7 8">NBRC 106429</strain>
    </source>
</reference>